<organism evidence="1 2">
    <name type="scientific">Diphasiastrum complanatum</name>
    <name type="common">Issler's clubmoss</name>
    <name type="synonym">Lycopodium complanatum</name>
    <dbReference type="NCBI Taxonomy" id="34168"/>
    <lineage>
        <taxon>Eukaryota</taxon>
        <taxon>Viridiplantae</taxon>
        <taxon>Streptophyta</taxon>
        <taxon>Embryophyta</taxon>
        <taxon>Tracheophyta</taxon>
        <taxon>Lycopodiopsida</taxon>
        <taxon>Lycopodiales</taxon>
        <taxon>Lycopodiaceae</taxon>
        <taxon>Lycopodioideae</taxon>
        <taxon>Diphasiastrum</taxon>
    </lineage>
</organism>
<accession>A0ACC2CX76</accession>
<dbReference type="Proteomes" id="UP001162992">
    <property type="component" value="Chromosome 8"/>
</dbReference>
<dbReference type="EMBL" id="CM055099">
    <property type="protein sequence ID" value="KAJ7546656.1"/>
    <property type="molecule type" value="Genomic_DNA"/>
</dbReference>
<evidence type="ECO:0000313" key="1">
    <source>
        <dbReference type="EMBL" id="KAJ7546656.1"/>
    </source>
</evidence>
<keyword evidence="2" id="KW-1185">Reference proteome</keyword>
<protein>
    <submittedName>
        <fullName evidence="1">Uncharacterized protein</fullName>
    </submittedName>
</protein>
<gene>
    <name evidence="1" type="ORF">O6H91_08G049100</name>
</gene>
<name>A0ACC2CX76_DIPCM</name>
<reference evidence="2" key="1">
    <citation type="journal article" date="2024" name="Proc. Natl. Acad. Sci. U.S.A.">
        <title>Extraordinary preservation of gene collinearity over three hundred million years revealed in homosporous lycophytes.</title>
        <authorList>
            <person name="Li C."/>
            <person name="Wickell D."/>
            <person name="Kuo L.Y."/>
            <person name="Chen X."/>
            <person name="Nie B."/>
            <person name="Liao X."/>
            <person name="Peng D."/>
            <person name="Ji J."/>
            <person name="Jenkins J."/>
            <person name="Williams M."/>
            <person name="Shu S."/>
            <person name="Plott C."/>
            <person name="Barry K."/>
            <person name="Rajasekar S."/>
            <person name="Grimwood J."/>
            <person name="Han X."/>
            <person name="Sun S."/>
            <person name="Hou Z."/>
            <person name="He W."/>
            <person name="Dai G."/>
            <person name="Sun C."/>
            <person name="Schmutz J."/>
            <person name="Leebens-Mack J.H."/>
            <person name="Li F.W."/>
            <person name="Wang L."/>
        </authorList>
    </citation>
    <scope>NUCLEOTIDE SEQUENCE [LARGE SCALE GENOMIC DNA]</scope>
    <source>
        <strain evidence="2">cv. PW_Plant_1</strain>
    </source>
</reference>
<evidence type="ECO:0000313" key="2">
    <source>
        <dbReference type="Proteomes" id="UP001162992"/>
    </source>
</evidence>
<sequence length="577" mass="64118">MSVWEGRQRLDSTLLSPTLTDKTSIFEITRSHLKKSPPLHLSEQSVKDWVNKDLDQAAKARSLQIGNFLDILRSTGGDKTGKLVVTDETEELSRGWKLKQENEVMRVMYRKGPEGTPFHTYCIEGTINGPMVNALCVGWEAPSYKEWWPQISVPTFEVVESRWVKRIRVGEDVSLIRVKVPWPLAAREVLMTAFELEYFEQDLILVLLGTASNSTQVDVLTSGLSPDDIPPAEQNVVRMDVAGGYVLQKMTSDKSYFRTVLDLDIKLDFVPPWLINFISRQLVGLGYKLFQKTILSTTSGKAGGKSFQLYMEKEALYRRIKIGLQAHNQTPEMPLILDEESHASFIDKSKETTSQGHVESVLTSAVSMAPPKGTDMQGDGLSSRGSVMEPQSTQHLSEQGKTKSQPSSPKEESSDATGLHISMKAGDESCEIVQAVEFRDPQVRKALDALDKMISIVRSLTAEVESGGVIFSGKYQNHLPPVQFASSFSSGHATSGNDNSKHEKQIESSKKIRSNANAALQQSGMENGHISDITNDGAMGLVNKPENDTFNEEKEFSKRQWCCSCLPLNFKKEHVGN</sequence>
<proteinExistence type="predicted"/>
<comment type="caution">
    <text evidence="1">The sequence shown here is derived from an EMBL/GenBank/DDBJ whole genome shotgun (WGS) entry which is preliminary data.</text>
</comment>